<feature type="signal peptide" evidence="1">
    <location>
        <begin position="1"/>
        <end position="24"/>
    </location>
</feature>
<name>A0A6A5ZEG2_9PLEO</name>
<dbReference type="Proteomes" id="UP000799770">
    <property type="component" value="Unassembled WGS sequence"/>
</dbReference>
<protein>
    <recommendedName>
        <fullName evidence="2">DUF1996 domain-containing protein</fullName>
    </recommendedName>
</protein>
<feature type="chain" id="PRO_5025462882" description="DUF1996 domain-containing protein" evidence="1">
    <location>
        <begin position="25"/>
        <end position="353"/>
    </location>
</feature>
<feature type="domain" description="DUF1996" evidence="2">
    <location>
        <begin position="40"/>
        <end position="295"/>
    </location>
</feature>
<evidence type="ECO:0000256" key="1">
    <source>
        <dbReference type="SAM" id="SignalP"/>
    </source>
</evidence>
<dbReference type="OrthoDB" id="74764at2759"/>
<dbReference type="PANTHER" id="PTHR43662">
    <property type="match status" value="1"/>
</dbReference>
<accession>A0A6A5ZEG2</accession>
<evidence type="ECO:0000313" key="3">
    <source>
        <dbReference type="EMBL" id="KAF2117117.1"/>
    </source>
</evidence>
<gene>
    <name evidence="3" type="ORF">BDV96DRAFT_611661</name>
</gene>
<sequence>MIRSTLFTLLSVILSHATAQGTSAKMMRFACSQLVLDRIDPLVQPGIAPSAHLHQIVGGNSFNTTMPPVSYDPSLESTCTTCTFSQDLSNYWTANLYYRAANGSYKRVEQFPNGNLVQRGGMTVYYIPPYDGVSNVTAFKPGFRMLTGDSMLRTHTSQAQGICHRCFAGADFQPFGGAPCVDKLYDSPNLPTKPCPGGIRSTIYFPTCWDGANLDSPDHRAHMAYPTPSFEAGGACPTTHPVKMPQLMFEIMWDTRPFNGALWNASAAGNSGQPFVYSMGDATGYGQHGDYLFGWKGDALQRALDARCDNNKCDGVLERQSDEEAMKCAIGQKVGEDVGGWLEELPGGGGVGK</sequence>
<organism evidence="3 4">
    <name type="scientific">Lophiotrema nucula</name>
    <dbReference type="NCBI Taxonomy" id="690887"/>
    <lineage>
        <taxon>Eukaryota</taxon>
        <taxon>Fungi</taxon>
        <taxon>Dikarya</taxon>
        <taxon>Ascomycota</taxon>
        <taxon>Pezizomycotina</taxon>
        <taxon>Dothideomycetes</taxon>
        <taxon>Pleosporomycetidae</taxon>
        <taxon>Pleosporales</taxon>
        <taxon>Lophiotremataceae</taxon>
        <taxon>Lophiotrema</taxon>
    </lineage>
</organism>
<dbReference type="InterPro" id="IPR018535">
    <property type="entry name" value="DUF1996"/>
</dbReference>
<evidence type="ECO:0000313" key="4">
    <source>
        <dbReference type="Proteomes" id="UP000799770"/>
    </source>
</evidence>
<evidence type="ECO:0000259" key="2">
    <source>
        <dbReference type="Pfam" id="PF09362"/>
    </source>
</evidence>
<dbReference type="EMBL" id="ML977319">
    <property type="protein sequence ID" value="KAF2117117.1"/>
    <property type="molecule type" value="Genomic_DNA"/>
</dbReference>
<dbReference type="PANTHER" id="PTHR43662:SF2">
    <property type="entry name" value="DUF1996 DOMAIN-CONTAINING PROTEIN"/>
    <property type="match status" value="1"/>
</dbReference>
<reference evidence="3" key="1">
    <citation type="journal article" date="2020" name="Stud. Mycol.">
        <title>101 Dothideomycetes genomes: a test case for predicting lifestyles and emergence of pathogens.</title>
        <authorList>
            <person name="Haridas S."/>
            <person name="Albert R."/>
            <person name="Binder M."/>
            <person name="Bloem J."/>
            <person name="Labutti K."/>
            <person name="Salamov A."/>
            <person name="Andreopoulos B."/>
            <person name="Baker S."/>
            <person name="Barry K."/>
            <person name="Bills G."/>
            <person name="Bluhm B."/>
            <person name="Cannon C."/>
            <person name="Castanera R."/>
            <person name="Culley D."/>
            <person name="Daum C."/>
            <person name="Ezra D."/>
            <person name="Gonzalez J."/>
            <person name="Henrissat B."/>
            <person name="Kuo A."/>
            <person name="Liang C."/>
            <person name="Lipzen A."/>
            <person name="Lutzoni F."/>
            <person name="Magnuson J."/>
            <person name="Mondo S."/>
            <person name="Nolan M."/>
            <person name="Ohm R."/>
            <person name="Pangilinan J."/>
            <person name="Park H.-J."/>
            <person name="Ramirez L."/>
            <person name="Alfaro M."/>
            <person name="Sun H."/>
            <person name="Tritt A."/>
            <person name="Yoshinaga Y."/>
            <person name="Zwiers L.-H."/>
            <person name="Turgeon B."/>
            <person name="Goodwin S."/>
            <person name="Spatafora J."/>
            <person name="Crous P."/>
            <person name="Grigoriev I."/>
        </authorList>
    </citation>
    <scope>NUCLEOTIDE SEQUENCE</scope>
    <source>
        <strain evidence="3">CBS 627.86</strain>
    </source>
</reference>
<keyword evidence="1" id="KW-0732">Signal</keyword>
<keyword evidence="4" id="KW-1185">Reference proteome</keyword>
<proteinExistence type="predicted"/>
<dbReference type="Pfam" id="PF09362">
    <property type="entry name" value="DUF1996"/>
    <property type="match status" value="1"/>
</dbReference>
<dbReference type="AlphaFoldDB" id="A0A6A5ZEG2"/>